<feature type="region of interest" description="Disordered" evidence="1">
    <location>
        <begin position="356"/>
        <end position="409"/>
    </location>
</feature>
<feature type="compositionally biased region" description="Low complexity" evidence="1">
    <location>
        <begin position="80"/>
        <end position="93"/>
    </location>
</feature>
<evidence type="ECO:0000313" key="2">
    <source>
        <dbReference type="EMBL" id="CCA68202.1"/>
    </source>
</evidence>
<name>G4TA94_SERID</name>
<feature type="region of interest" description="Disordered" evidence="1">
    <location>
        <begin position="236"/>
        <end position="295"/>
    </location>
</feature>
<reference evidence="2 3" key="1">
    <citation type="journal article" date="2011" name="PLoS Pathog.">
        <title>Endophytic Life Strategies Decoded by Genome and Transcriptome Analyses of the Mutualistic Root Symbiont Piriformospora indica.</title>
        <authorList>
            <person name="Zuccaro A."/>
            <person name="Lahrmann U."/>
            <person name="Guldener U."/>
            <person name="Langen G."/>
            <person name="Pfiffi S."/>
            <person name="Biedenkopf D."/>
            <person name="Wong P."/>
            <person name="Samans B."/>
            <person name="Grimm C."/>
            <person name="Basiewicz M."/>
            <person name="Murat C."/>
            <person name="Martin F."/>
            <person name="Kogel K.H."/>
        </authorList>
    </citation>
    <scope>NUCLEOTIDE SEQUENCE [LARGE SCALE GENOMIC DNA]</scope>
    <source>
        <strain evidence="2 3">DSM 11827</strain>
    </source>
</reference>
<dbReference type="AlphaFoldDB" id="G4TA94"/>
<feature type="region of interest" description="Disordered" evidence="1">
    <location>
        <begin position="58"/>
        <end position="205"/>
    </location>
</feature>
<feature type="compositionally biased region" description="Basic and acidic residues" evidence="1">
    <location>
        <begin position="381"/>
        <end position="392"/>
    </location>
</feature>
<proteinExistence type="predicted"/>
<protein>
    <submittedName>
        <fullName evidence="2">Uncharacterized protein</fullName>
    </submittedName>
</protein>
<feature type="compositionally biased region" description="Low complexity" evidence="1">
    <location>
        <begin position="141"/>
        <end position="150"/>
    </location>
</feature>
<feature type="compositionally biased region" description="Basic and acidic residues" evidence="1">
    <location>
        <begin position="307"/>
        <end position="337"/>
    </location>
</feature>
<evidence type="ECO:0000313" key="3">
    <source>
        <dbReference type="Proteomes" id="UP000007148"/>
    </source>
</evidence>
<feature type="region of interest" description="Disordered" evidence="1">
    <location>
        <begin position="307"/>
        <end position="340"/>
    </location>
</feature>
<gene>
    <name evidence="2" type="ORF">PIIN_02068</name>
</gene>
<sequence>MGRRPKIQPSGSSRSSQREARRRKRLPSDVLLSRHASSQALPKVNLEPSPVTVLCRSSSLGARSRLKKRTLPLLAPSGDPSSWPSGQPSESSPPSVPRIAVQSAKASGKQSLRRTGSTSSAYTHSVASRRGSNYASLSRVGSSYTTFSRTGTGGTGTSGMASSNGEVGSVGHGSMAPSYRDFQRPDVHDTALAGETDEDSDNEPRLANIVAPHVSGGESGAGPVGRQQSIQSLRACLQRHNSRTSSPAVATFPNGISDSYPEDHTPRTRRASHRQSVKPEPPSTSYASKRNSTGAYNRSVRHDQGVFDEFDHHSAPRRVEGADGLDNTHDDETERGRRGTRLLNNLGMGNLRWHSVSASSSRAGTKSALSRQSSASRLRNKPSDKELERERLLWGTSWGRREKDKTQQQ</sequence>
<dbReference type="HOGENOM" id="CLU_672880_0_0_1"/>
<comment type="caution">
    <text evidence="2">The sequence shown here is derived from an EMBL/GenBank/DDBJ whole genome shotgun (WGS) entry which is preliminary data.</text>
</comment>
<dbReference type="EMBL" id="CAFZ01000028">
    <property type="protein sequence ID" value="CCA68202.1"/>
    <property type="molecule type" value="Genomic_DNA"/>
</dbReference>
<dbReference type="InParanoid" id="G4TA94"/>
<feature type="compositionally biased region" description="Polar residues" evidence="1">
    <location>
        <begin position="104"/>
        <end position="140"/>
    </location>
</feature>
<dbReference type="Proteomes" id="UP000007148">
    <property type="component" value="Unassembled WGS sequence"/>
</dbReference>
<organism evidence="2 3">
    <name type="scientific">Serendipita indica (strain DSM 11827)</name>
    <name type="common">Root endophyte fungus</name>
    <name type="synonym">Piriformospora indica</name>
    <dbReference type="NCBI Taxonomy" id="1109443"/>
    <lineage>
        <taxon>Eukaryota</taxon>
        <taxon>Fungi</taxon>
        <taxon>Dikarya</taxon>
        <taxon>Basidiomycota</taxon>
        <taxon>Agaricomycotina</taxon>
        <taxon>Agaricomycetes</taxon>
        <taxon>Sebacinales</taxon>
        <taxon>Serendipitaceae</taxon>
        <taxon>Serendipita</taxon>
    </lineage>
</organism>
<evidence type="ECO:0000256" key="1">
    <source>
        <dbReference type="SAM" id="MobiDB-lite"/>
    </source>
</evidence>
<feature type="compositionally biased region" description="Low complexity" evidence="1">
    <location>
        <begin position="367"/>
        <end position="377"/>
    </location>
</feature>
<dbReference type="OrthoDB" id="3256135at2759"/>
<feature type="compositionally biased region" description="Basic residues" evidence="1">
    <location>
        <begin position="267"/>
        <end position="276"/>
    </location>
</feature>
<feature type="compositionally biased region" description="Polar residues" evidence="1">
    <location>
        <begin position="283"/>
        <end position="295"/>
    </location>
</feature>
<accession>G4TA94</accession>
<keyword evidence="3" id="KW-1185">Reference proteome</keyword>
<feature type="compositionally biased region" description="Basic and acidic residues" evidence="1">
    <location>
        <begin position="399"/>
        <end position="409"/>
    </location>
</feature>
<feature type="region of interest" description="Disordered" evidence="1">
    <location>
        <begin position="1"/>
        <end position="44"/>
    </location>
</feature>